<reference evidence="7" key="1">
    <citation type="submission" date="2016-10" db="EMBL/GenBank/DDBJ databases">
        <authorList>
            <person name="Varghese N."/>
            <person name="Submissions S."/>
        </authorList>
    </citation>
    <scope>NUCLEOTIDE SEQUENCE [LARGE SCALE GENOMIC DNA]</scope>
    <source>
        <strain evidence="7">DSM 22951</strain>
    </source>
</reference>
<dbReference type="Gene3D" id="3.90.550.10">
    <property type="entry name" value="Spore Coat Polysaccharide Biosynthesis Protein SpsA, Chain A"/>
    <property type="match status" value="1"/>
</dbReference>
<evidence type="ECO:0000256" key="4">
    <source>
        <dbReference type="ARBA" id="ARBA00022679"/>
    </source>
</evidence>
<comment type="similarity">
    <text evidence="2">Belongs to the glycosyltransferase 2 family.</text>
</comment>
<dbReference type="AlphaFoldDB" id="A0A2Y8ZX59"/>
<dbReference type="EMBL" id="UESZ01000001">
    <property type="protein sequence ID" value="SSA34849.1"/>
    <property type="molecule type" value="Genomic_DNA"/>
</dbReference>
<dbReference type="RefSeq" id="WP_342767178.1">
    <property type="nucleotide sequence ID" value="NZ_QGDN01000001.1"/>
</dbReference>
<dbReference type="PANTHER" id="PTHR43179:SF12">
    <property type="entry name" value="GALACTOFURANOSYLTRANSFERASE GLFT2"/>
    <property type="match status" value="1"/>
</dbReference>
<keyword evidence="4 6" id="KW-0808">Transferase</keyword>
<organism evidence="6 7">
    <name type="scientific">Branchiibius hedensis</name>
    <dbReference type="NCBI Taxonomy" id="672460"/>
    <lineage>
        <taxon>Bacteria</taxon>
        <taxon>Bacillati</taxon>
        <taxon>Actinomycetota</taxon>
        <taxon>Actinomycetes</taxon>
        <taxon>Micrococcales</taxon>
        <taxon>Dermacoccaceae</taxon>
        <taxon>Branchiibius</taxon>
    </lineage>
</organism>
<dbReference type="Pfam" id="PF13632">
    <property type="entry name" value="Glyco_trans_2_3"/>
    <property type="match status" value="1"/>
</dbReference>
<evidence type="ECO:0000313" key="6">
    <source>
        <dbReference type="EMBL" id="SSA34849.1"/>
    </source>
</evidence>
<keyword evidence="3" id="KW-0328">Glycosyltransferase</keyword>
<sequence length="408" mass="44803">MAAASEPLVVTAREARTRRGGAASYLADGRAVVWDLPARDHAVDAEIAGAPVPPALARRTGIDDPAIFWPAWTRAEVVAKLTGEPILLLVKRAGLPVDVPDGIEVRTIKRDDLVISLGSMTKKPTVGVVMLHMGDRPVELARALETLQAQEGVDLDVVLVGNGWQPTGLPDWVRTVHLSENVGIPEGRNVGAAEARGELIYFYDDDASLPTPDVLARLAAVILAEPDIAVAQPRGEDPTGKPAPRRWVPRFDVSDGGAAGEATWFWEAVFMIRRSAFEQVGGWPGQFFFAHEGIDLAWRLVDAGWRIIYAPDIVVNHPSTDAARHAVYYRTNARNRVWVARRNLPWPLVPIYLGNWTAITLLQVHDKESLKVWFRGFAEGVRTPAGQRRPMSWKTVARLTRAGRPPVV</sequence>
<evidence type="ECO:0000259" key="5">
    <source>
        <dbReference type="Pfam" id="PF13632"/>
    </source>
</evidence>
<evidence type="ECO:0000256" key="3">
    <source>
        <dbReference type="ARBA" id="ARBA00022676"/>
    </source>
</evidence>
<evidence type="ECO:0000256" key="2">
    <source>
        <dbReference type="ARBA" id="ARBA00006739"/>
    </source>
</evidence>
<protein>
    <submittedName>
        <fullName evidence="6">Glycosyltransferase, GT2 family</fullName>
    </submittedName>
</protein>
<name>A0A2Y8ZX59_9MICO</name>
<gene>
    <name evidence="6" type="ORF">SAMN04489750_2179</name>
</gene>
<dbReference type="InterPro" id="IPR001173">
    <property type="entry name" value="Glyco_trans_2-like"/>
</dbReference>
<dbReference type="InterPro" id="IPR029044">
    <property type="entry name" value="Nucleotide-diphossugar_trans"/>
</dbReference>
<dbReference type="PANTHER" id="PTHR43179">
    <property type="entry name" value="RHAMNOSYLTRANSFERASE WBBL"/>
    <property type="match status" value="1"/>
</dbReference>
<proteinExistence type="inferred from homology"/>
<feature type="domain" description="Glycosyltransferase 2-like" evidence="5">
    <location>
        <begin position="200"/>
        <end position="319"/>
    </location>
</feature>
<comment type="pathway">
    <text evidence="1">Cell wall biogenesis; cell wall polysaccharide biosynthesis.</text>
</comment>
<evidence type="ECO:0000313" key="7">
    <source>
        <dbReference type="Proteomes" id="UP000250028"/>
    </source>
</evidence>
<evidence type="ECO:0000256" key="1">
    <source>
        <dbReference type="ARBA" id="ARBA00004776"/>
    </source>
</evidence>
<dbReference type="Proteomes" id="UP000250028">
    <property type="component" value="Unassembled WGS sequence"/>
</dbReference>
<keyword evidence="7" id="KW-1185">Reference proteome</keyword>
<dbReference type="SUPFAM" id="SSF53448">
    <property type="entry name" value="Nucleotide-diphospho-sugar transferases"/>
    <property type="match status" value="1"/>
</dbReference>
<dbReference type="GO" id="GO:0016757">
    <property type="term" value="F:glycosyltransferase activity"/>
    <property type="evidence" value="ECO:0007669"/>
    <property type="project" value="UniProtKB-KW"/>
</dbReference>
<accession>A0A2Y8ZX59</accession>